<dbReference type="AlphaFoldDB" id="A0A077W985"/>
<accession>A0A077W985</accession>
<sequence>MFSRSARLIQSSSRPFLRREANKQDANVKMRTGPNYGPICAAILGVGGLYFFWNKKEADKASDKVLEKDSLKTNRVTENPGGGGSKI</sequence>
<keyword evidence="2" id="KW-0812">Transmembrane</keyword>
<keyword evidence="2" id="KW-1133">Transmembrane helix</keyword>
<keyword evidence="2" id="KW-0472">Membrane</keyword>
<evidence type="ECO:0000256" key="2">
    <source>
        <dbReference type="SAM" id="Phobius"/>
    </source>
</evidence>
<organism evidence="3">
    <name type="scientific">Lichtheimia ramosa</name>
    <dbReference type="NCBI Taxonomy" id="688394"/>
    <lineage>
        <taxon>Eukaryota</taxon>
        <taxon>Fungi</taxon>
        <taxon>Fungi incertae sedis</taxon>
        <taxon>Mucoromycota</taxon>
        <taxon>Mucoromycotina</taxon>
        <taxon>Mucoromycetes</taxon>
        <taxon>Mucorales</taxon>
        <taxon>Lichtheimiaceae</taxon>
        <taxon>Lichtheimia</taxon>
    </lineage>
</organism>
<feature type="region of interest" description="Disordered" evidence="1">
    <location>
        <begin position="1"/>
        <end position="21"/>
    </location>
</feature>
<proteinExistence type="predicted"/>
<dbReference type="OrthoDB" id="2215121at2759"/>
<evidence type="ECO:0000256" key="1">
    <source>
        <dbReference type="SAM" id="MobiDB-lite"/>
    </source>
</evidence>
<name>A0A077W985_9FUNG</name>
<feature type="transmembrane region" description="Helical" evidence="2">
    <location>
        <begin position="36"/>
        <end position="53"/>
    </location>
</feature>
<dbReference type="EMBL" id="LK023313">
    <property type="protein sequence ID" value="CDS03566.1"/>
    <property type="molecule type" value="Genomic_DNA"/>
</dbReference>
<reference evidence="3" key="1">
    <citation type="journal article" date="2014" name="Genome Announc.">
        <title>De novo whole-genome sequence and genome annotation of Lichtheimia ramosa.</title>
        <authorList>
            <person name="Linde J."/>
            <person name="Schwartze V."/>
            <person name="Binder U."/>
            <person name="Lass-Florl C."/>
            <person name="Voigt K."/>
            <person name="Horn F."/>
        </authorList>
    </citation>
    <scope>NUCLEOTIDE SEQUENCE</scope>
    <source>
        <strain evidence="3">JMRC FSU:6197</strain>
    </source>
</reference>
<evidence type="ECO:0000313" key="3">
    <source>
        <dbReference type="EMBL" id="CDS03566.1"/>
    </source>
</evidence>
<gene>
    <name evidence="3" type="ORF">LRAMOSA00968</name>
</gene>
<protein>
    <submittedName>
        <fullName evidence="3">Uncharacterized protein</fullName>
    </submittedName>
</protein>